<dbReference type="PANTHER" id="PTHR37466:SF1">
    <property type="entry name" value="SLR1628 PROTEIN"/>
    <property type="match status" value="1"/>
</dbReference>
<dbReference type="Gene3D" id="3.30.56.110">
    <property type="entry name" value="Protein of unknown function DUF2237"/>
    <property type="match status" value="1"/>
</dbReference>
<dbReference type="Proteomes" id="UP001055955">
    <property type="component" value="Chromosome"/>
</dbReference>
<dbReference type="EMBL" id="CP092900">
    <property type="protein sequence ID" value="UTC24460.1"/>
    <property type="molecule type" value="Genomic_DNA"/>
</dbReference>
<dbReference type="InterPro" id="IPR018714">
    <property type="entry name" value="DUF2237"/>
</dbReference>
<evidence type="ECO:0000313" key="1">
    <source>
        <dbReference type="EMBL" id="UTC24460.1"/>
    </source>
</evidence>
<protein>
    <submittedName>
        <fullName evidence="1">DUF2237 domain-containing protein</fullName>
    </submittedName>
</protein>
<name>A0ABY5DKX8_9GAMM</name>
<keyword evidence="2" id="KW-1185">Reference proteome</keyword>
<dbReference type="PANTHER" id="PTHR37466">
    <property type="entry name" value="SLR1628 PROTEIN"/>
    <property type="match status" value="1"/>
</dbReference>
<dbReference type="RefSeq" id="WP_258568244.1">
    <property type="nucleotide sequence ID" value="NZ_CP092900.1"/>
</dbReference>
<reference evidence="1 2" key="1">
    <citation type="journal article" date="2022" name="Nat. Microbiol.">
        <title>The microbiome of a bacterivorous marine choanoflagellate contains a resource-demanding obligate bacterial associate.</title>
        <authorList>
            <person name="Needham D.M."/>
            <person name="Poirier C."/>
            <person name="Bachy C."/>
            <person name="George E.E."/>
            <person name="Wilken S."/>
            <person name="Yung C.C.M."/>
            <person name="Limardo A.J."/>
            <person name="Morando M."/>
            <person name="Sudek L."/>
            <person name="Malmstrom R.R."/>
            <person name="Keeling P.J."/>
            <person name="Santoro A.E."/>
            <person name="Worden A.Z."/>
        </authorList>
    </citation>
    <scope>NUCLEOTIDE SEQUENCE [LARGE SCALE GENOMIC DNA]</scope>
    <source>
        <strain evidence="1 2">Comchoano-1</strain>
    </source>
</reference>
<evidence type="ECO:0000313" key="2">
    <source>
        <dbReference type="Proteomes" id="UP001055955"/>
    </source>
</evidence>
<dbReference type="Pfam" id="PF09996">
    <property type="entry name" value="DUF2237"/>
    <property type="match status" value="1"/>
</dbReference>
<sequence>MRSETREASKNVLGSPLRACCHNPQTGYFRDGYCRASEGDMGRHIVCAEMTDDFLAFTKSQGNDLSTPNPDYNFPGLRAGDRWCLCARRWQEAWKHNRAPKVVLEACHESTLEIIPLSVLKQFAIQAMN</sequence>
<organism evidence="1 2">
    <name type="scientific">Candidatus Comchoanobacter bicostacola</name>
    <dbReference type="NCBI Taxonomy" id="2919598"/>
    <lineage>
        <taxon>Bacteria</taxon>
        <taxon>Pseudomonadati</taxon>
        <taxon>Pseudomonadota</taxon>
        <taxon>Gammaproteobacteria</taxon>
        <taxon>Candidatus Comchoanobacterales</taxon>
        <taxon>Candidatus Comchoanobacteraceae</taxon>
        <taxon>Candidatus Comchoanobacter</taxon>
    </lineage>
</organism>
<gene>
    <name evidence="1" type="ORF">MMH89_04410</name>
</gene>
<accession>A0ABY5DKX8</accession>
<proteinExistence type="predicted"/>